<feature type="transmembrane region" description="Helical" evidence="1">
    <location>
        <begin position="336"/>
        <end position="359"/>
    </location>
</feature>
<dbReference type="AlphaFoldDB" id="A0AAU7Z9B4"/>
<feature type="transmembrane region" description="Helical" evidence="1">
    <location>
        <begin position="57"/>
        <end position="74"/>
    </location>
</feature>
<reference evidence="2" key="2">
    <citation type="journal article" date="2024" name="Environ. Microbiol.">
        <title>Genome analysis and description of Tunturibacter gen. nov. expands the diversity of Terriglobia in tundra soils.</title>
        <authorList>
            <person name="Messyasz A."/>
            <person name="Mannisto M.K."/>
            <person name="Kerkhof L.J."/>
            <person name="Haggblom M.M."/>
        </authorList>
    </citation>
    <scope>NUCLEOTIDE SEQUENCE</scope>
    <source>
        <strain evidence="2">M8UP23</strain>
    </source>
</reference>
<dbReference type="KEGG" id="temp:RBB75_14030"/>
<proteinExistence type="predicted"/>
<feature type="transmembrane region" description="Helical" evidence="1">
    <location>
        <begin position="174"/>
        <end position="190"/>
    </location>
</feature>
<name>A0AAU7Z9B4_9BACT</name>
<dbReference type="RefSeq" id="WP_353068445.1">
    <property type="nucleotide sequence ID" value="NZ_CP132932.1"/>
</dbReference>
<feature type="transmembrane region" description="Helical" evidence="1">
    <location>
        <begin position="365"/>
        <end position="382"/>
    </location>
</feature>
<feature type="transmembrane region" description="Helical" evidence="1">
    <location>
        <begin position="196"/>
        <end position="223"/>
    </location>
</feature>
<organism evidence="2">
    <name type="scientific">Tunturiibacter empetritectus</name>
    <dbReference type="NCBI Taxonomy" id="3069691"/>
    <lineage>
        <taxon>Bacteria</taxon>
        <taxon>Pseudomonadati</taxon>
        <taxon>Acidobacteriota</taxon>
        <taxon>Terriglobia</taxon>
        <taxon>Terriglobales</taxon>
        <taxon>Acidobacteriaceae</taxon>
        <taxon>Tunturiibacter</taxon>
    </lineage>
</organism>
<feature type="transmembrane region" description="Helical" evidence="1">
    <location>
        <begin position="235"/>
        <end position="255"/>
    </location>
</feature>
<feature type="transmembrane region" description="Helical" evidence="1">
    <location>
        <begin position="145"/>
        <end position="167"/>
    </location>
</feature>
<reference evidence="2" key="1">
    <citation type="submission" date="2023-08" db="EMBL/GenBank/DDBJ databases">
        <authorList>
            <person name="Messyasz A."/>
            <person name="Mannisto M.K."/>
            <person name="Kerkhof L.J."/>
            <person name="Haggblom M."/>
        </authorList>
    </citation>
    <scope>NUCLEOTIDE SEQUENCE</scope>
    <source>
        <strain evidence="2">M8UP23</strain>
    </source>
</reference>
<protein>
    <submittedName>
        <fullName evidence="2">Uncharacterized protein</fullName>
    </submittedName>
</protein>
<sequence length="445" mass="50179">MIEFDIPDGPRGEDDYGFAAELRLRRPSMRKALFTANPFLGRQKMEYAGCARTYHRLLNPYLAVLFVLTIWRLFDVKDSRARWTVGDWLINYEGGFVRRGFAGEVFLYMGRVLHVSPVWLALLLSLACYAVMFFAVWKLLQVASWNLWIVALAVSPVTLSFGILNIGGWGRKEILYLAGLGILLLMLLRAKVQDWLLIAVMTLICPLMVLCHEPLICFFPYYFGALVIARHSVRSAIKIATLPLLFSTVALVLVIHHPGNATTAAKICDSLGPLKQHVCGGAIDYLASTSAGARTLVAENIQAYHYYGLYTIWTIAGSVPIVMAFAFLWRYAKVRYSLIVLLIATGASCAASLVLFLYAVDWGRWIYIHIFSVFFLLLFIDYRHQEREPLGSEVPLPSKWRSRCVGFALFLYATSWSMPNVPDKIEGYGYLGFPIRILNAHLHGS</sequence>
<feature type="transmembrane region" description="Helical" evidence="1">
    <location>
        <begin position="118"/>
        <end position="139"/>
    </location>
</feature>
<evidence type="ECO:0000256" key="1">
    <source>
        <dbReference type="SAM" id="Phobius"/>
    </source>
</evidence>
<keyword evidence="1" id="KW-1133">Transmembrane helix</keyword>
<keyword evidence="1" id="KW-0812">Transmembrane</keyword>
<evidence type="ECO:0000313" key="2">
    <source>
        <dbReference type="EMBL" id="XCB25556.1"/>
    </source>
</evidence>
<dbReference type="EMBL" id="CP132932">
    <property type="protein sequence ID" value="XCB25556.1"/>
    <property type="molecule type" value="Genomic_DNA"/>
</dbReference>
<accession>A0AAU7Z9B4</accession>
<keyword evidence="1" id="KW-0472">Membrane</keyword>
<gene>
    <name evidence="2" type="ORF">RBB75_14030</name>
</gene>
<feature type="transmembrane region" description="Helical" evidence="1">
    <location>
        <begin position="307"/>
        <end position="329"/>
    </location>
</feature>